<dbReference type="Pfam" id="PF10363">
    <property type="entry name" value="RTP1_C1"/>
    <property type="match status" value="1"/>
</dbReference>
<dbReference type="GO" id="GO:0009306">
    <property type="term" value="P:protein secretion"/>
    <property type="evidence" value="ECO:0007669"/>
    <property type="project" value="TreeGrafter"/>
</dbReference>
<feature type="domain" description="RNA polymerase II assembly factor Rtp1 C-terminal" evidence="3">
    <location>
        <begin position="685"/>
        <end position="808"/>
    </location>
</feature>
<feature type="domain" description="TANGO6 HEAT repeat" evidence="4">
    <location>
        <begin position="220"/>
        <end position="405"/>
    </location>
</feature>
<sequence>MSELAATLRAGSFLIDSTSTPQTQLKSTLLQRLQNYYNCLGTSSTIDDSASLETVQLRTADEALSVIEKVQQLLDADTVGTAAPLLGTRDLNQLRTLLSITFRWGTDPLLSHIISSWPSTSSSPIAGAKSLILPRLQMITTILQRHIPEILKSSISLGWLPKSLATDTMPPLDEARPLIMRLMAMLPPAEAIVALGSVMSSTSSVLHVRRTCGYLMSRQLIRPEGVKGLCAAVFGDQEDVDNVELDKLQHISRVLNTPPATKPEEYFSTIVPRIVSLLQESHHPAYRRSAAFVLSQMLSAEGGTAAKIITGVLHDPLLHVNPDTESTAATVALRTLATLLTNSDPSPKIISSLLSPVVPPLYGLLFHLDSNRMSDPELKELVRSLLTTWARIVSTLEAIDVLWFIFDDESGQWRTDLEGGIRRVAGTQPYEKLSLFTPEDLKKAHESGELDSGANILNVYPEPRHLVTFLKSTNRDDILSDVFVRLLESYRDSKNDDNGNPLRTLLYLQLIMQIQTGMSDSSKSAGLFSKPIQILIFIKQALNTASTSHPVPAPPPKQKKENTGHLRMSDLRLNVEIEEGSSSEKGDSDDDLSDSEAFTADDEMNETTINLLLSVLEANETLSARTEPILNEIFELLEPIATNGPSAVRAVAREARMVMTARLALGDSASPKRFNAETEDPREIYQKALKLLQDPILPVRAHGLLLLRQLVSSDSPESKKLDPALVPAIQEIFLQSIQDDDSYIFLNAVQGLAALVDNFDRSILKRLVHLYTKQLDGLEAGNMSQQDVDTRIRLGEALSLVIRRCGEALGATGNVIIPPLLRVVRSRTVPTTLRTSSLSLLADCQNTYALAVLPYFVDLAEGMVDLLQVETSSATPVQNSTMDDHPTSTNSKFPPLRRAALHFLSILIRGTTKEAYESSGNPPLSPELSKRMRITLGYISGTDEDMLVRVMAREAAEDLAQLELARVGL</sequence>
<feature type="region of interest" description="Disordered" evidence="2">
    <location>
        <begin position="546"/>
        <end position="600"/>
    </location>
</feature>
<dbReference type="InterPro" id="IPR039600">
    <property type="entry name" value="TANGO6/Rtp1"/>
</dbReference>
<dbReference type="EMBL" id="ML769385">
    <property type="protein sequence ID" value="KAE9410476.1"/>
    <property type="molecule type" value="Genomic_DNA"/>
</dbReference>
<reference evidence="5" key="1">
    <citation type="journal article" date="2019" name="Environ. Microbiol.">
        <title>Fungal ecological strategies reflected in gene transcription - a case study of two litter decomposers.</title>
        <authorList>
            <person name="Barbi F."/>
            <person name="Kohler A."/>
            <person name="Barry K."/>
            <person name="Baskaran P."/>
            <person name="Daum C."/>
            <person name="Fauchery L."/>
            <person name="Ihrmark K."/>
            <person name="Kuo A."/>
            <person name="LaButti K."/>
            <person name="Lipzen A."/>
            <person name="Morin E."/>
            <person name="Grigoriev I.V."/>
            <person name="Henrissat B."/>
            <person name="Lindahl B."/>
            <person name="Martin F."/>
        </authorList>
    </citation>
    <scope>NUCLEOTIDE SEQUENCE</scope>
    <source>
        <strain evidence="5">JB14</strain>
    </source>
</reference>
<comment type="similarity">
    <text evidence="1">Belongs to the Tango6 family.</text>
</comment>
<dbReference type="OrthoDB" id="39591at2759"/>
<dbReference type="AlphaFoldDB" id="A0A6A4IIR7"/>
<dbReference type="InterPro" id="IPR011989">
    <property type="entry name" value="ARM-like"/>
</dbReference>
<gene>
    <name evidence="5" type="ORF">BT96DRAFT_912658</name>
</gene>
<evidence type="ECO:0000313" key="6">
    <source>
        <dbReference type="Proteomes" id="UP000799118"/>
    </source>
</evidence>
<dbReference type="PANTHER" id="PTHR20959">
    <property type="entry name" value="TRANSPORT AND GOLGI ORGANIZATION PROTEIN 6 FAMILY MEMBER"/>
    <property type="match status" value="1"/>
</dbReference>
<dbReference type="InterPro" id="IPR057407">
    <property type="entry name" value="HEAT_TANGO6"/>
</dbReference>
<dbReference type="SUPFAM" id="SSF48371">
    <property type="entry name" value="ARM repeat"/>
    <property type="match status" value="1"/>
</dbReference>
<dbReference type="Proteomes" id="UP000799118">
    <property type="component" value="Unassembled WGS sequence"/>
</dbReference>
<name>A0A6A4IIR7_9AGAR</name>
<protein>
    <submittedName>
        <fullName evidence="5">ARM repeat-containing protein</fullName>
    </submittedName>
</protein>
<feature type="compositionally biased region" description="Basic and acidic residues" evidence="2">
    <location>
        <begin position="558"/>
        <end position="575"/>
    </location>
</feature>
<keyword evidence="6" id="KW-1185">Reference proteome</keyword>
<dbReference type="InterPro" id="IPR019451">
    <property type="entry name" value="Rtp1_C1"/>
</dbReference>
<organism evidence="5 6">
    <name type="scientific">Gymnopus androsaceus JB14</name>
    <dbReference type="NCBI Taxonomy" id="1447944"/>
    <lineage>
        <taxon>Eukaryota</taxon>
        <taxon>Fungi</taxon>
        <taxon>Dikarya</taxon>
        <taxon>Basidiomycota</taxon>
        <taxon>Agaricomycotina</taxon>
        <taxon>Agaricomycetes</taxon>
        <taxon>Agaricomycetidae</taxon>
        <taxon>Agaricales</taxon>
        <taxon>Marasmiineae</taxon>
        <taxon>Omphalotaceae</taxon>
        <taxon>Gymnopus</taxon>
    </lineage>
</organism>
<feature type="compositionally biased region" description="Acidic residues" evidence="2">
    <location>
        <begin position="576"/>
        <end position="600"/>
    </location>
</feature>
<accession>A0A6A4IIR7</accession>
<evidence type="ECO:0000313" key="5">
    <source>
        <dbReference type="EMBL" id="KAE9410476.1"/>
    </source>
</evidence>
<dbReference type="PANTHER" id="PTHR20959:SF1">
    <property type="entry name" value="TRANSPORT AND GOLGI ORGANIZATION PROTEIN 6 HOMOLOG"/>
    <property type="match status" value="1"/>
</dbReference>
<dbReference type="Pfam" id="PF23565">
    <property type="entry name" value="ARM_TANGO6"/>
    <property type="match status" value="1"/>
</dbReference>
<dbReference type="InterPro" id="IPR016024">
    <property type="entry name" value="ARM-type_fold"/>
</dbReference>
<evidence type="ECO:0000259" key="4">
    <source>
        <dbReference type="Pfam" id="PF23565"/>
    </source>
</evidence>
<evidence type="ECO:0000256" key="2">
    <source>
        <dbReference type="SAM" id="MobiDB-lite"/>
    </source>
</evidence>
<dbReference type="Gene3D" id="1.25.10.10">
    <property type="entry name" value="Leucine-rich Repeat Variant"/>
    <property type="match status" value="2"/>
</dbReference>
<evidence type="ECO:0000259" key="3">
    <source>
        <dbReference type="Pfam" id="PF10363"/>
    </source>
</evidence>
<proteinExistence type="inferred from homology"/>
<evidence type="ECO:0000256" key="1">
    <source>
        <dbReference type="ARBA" id="ARBA00005724"/>
    </source>
</evidence>